<organism evidence="1 2">
    <name type="scientific">Paraburkholderia xenovorans (strain LB400)</name>
    <dbReference type="NCBI Taxonomy" id="266265"/>
    <lineage>
        <taxon>Bacteria</taxon>
        <taxon>Pseudomonadati</taxon>
        <taxon>Pseudomonadota</taxon>
        <taxon>Betaproteobacteria</taxon>
        <taxon>Burkholderiales</taxon>
        <taxon>Burkholderiaceae</taxon>
        <taxon>Paraburkholderia</taxon>
    </lineage>
</organism>
<name>Q13XA6_PARXL</name>
<keyword evidence="2" id="KW-1185">Reference proteome</keyword>
<dbReference type="STRING" id="266265.Bxe_A1672"/>
<reference evidence="1 2" key="1">
    <citation type="journal article" date="2006" name="Proc. Natl. Acad. Sci. U.S.A.">
        <title>Burkholderia xenovorans LB400 harbors a multi-replicon, 9.73-Mbp genome shaped for versatility.</title>
        <authorList>
            <person name="Chain P.S."/>
            <person name="Denef V.J."/>
            <person name="Konstantinidis K.T."/>
            <person name="Vergez L.M."/>
            <person name="Agullo L."/>
            <person name="Reyes V.L."/>
            <person name="Hauser L."/>
            <person name="Cordova M."/>
            <person name="Gomez L."/>
            <person name="Gonzalez M."/>
            <person name="Land M."/>
            <person name="Lao V."/>
            <person name="Larimer F."/>
            <person name="LiPuma J.J."/>
            <person name="Mahenthiralingam E."/>
            <person name="Malfatti S.A."/>
            <person name="Marx C.J."/>
            <person name="Parnell J.J."/>
            <person name="Ramette A."/>
            <person name="Richardson P."/>
            <person name="Seeger M."/>
            <person name="Smith D."/>
            <person name="Spilker T."/>
            <person name="Sul W.J."/>
            <person name="Tsoi T.V."/>
            <person name="Ulrich L.E."/>
            <person name="Zhulin I.B."/>
            <person name="Tiedje J.M."/>
        </authorList>
    </citation>
    <scope>NUCLEOTIDE SEQUENCE [LARGE SCALE GENOMIC DNA]</scope>
    <source>
        <strain evidence="1 2">LB400</strain>
    </source>
</reference>
<gene>
    <name evidence="1" type="ORF">Bxe_A1672</name>
</gene>
<sequence>MLLLLLSCANRRRFAPFPLQRIACAAWRVAPLLDDAMSFTCSTVQWPFTARPRIARDRCGTIRPPRYNHPLAVATVRLARFARFIAGARALLSLRPSALIFDQARSAQ</sequence>
<dbReference type="EMBL" id="CP000270">
    <property type="protein sequence ID" value="ABE31283.1"/>
    <property type="molecule type" value="Genomic_DNA"/>
</dbReference>
<dbReference type="AlphaFoldDB" id="Q13XA6"/>
<dbReference type="PATRIC" id="fig|266265.5.peg.2878"/>
<evidence type="ECO:0000313" key="2">
    <source>
        <dbReference type="Proteomes" id="UP000001817"/>
    </source>
</evidence>
<dbReference type="KEGG" id="bxe:Bxe_A1672"/>
<accession>Q13XA6</accession>
<dbReference type="RefSeq" id="WP_011488875.1">
    <property type="nucleotide sequence ID" value="NC_007951.1"/>
</dbReference>
<evidence type="ECO:0000313" key="1">
    <source>
        <dbReference type="EMBL" id="ABE31283.1"/>
    </source>
</evidence>
<proteinExistence type="predicted"/>
<protein>
    <submittedName>
        <fullName evidence="1">Uncharacterized protein</fullName>
    </submittedName>
</protein>
<dbReference type="Proteomes" id="UP000001817">
    <property type="component" value="Chromosome 1"/>
</dbReference>